<dbReference type="GeneID" id="89454491"/>
<name>A3U6R8_CROAH</name>
<evidence type="ECO:0000313" key="1">
    <source>
        <dbReference type="EMBL" id="EAP87935.1"/>
    </source>
</evidence>
<dbReference type="AlphaFoldDB" id="A3U6R8"/>
<organism evidence="1 2">
    <name type="scientific">Croceibacter atlanticus (strain ATCC BAA-628 / JCM 21780 / CIP 108009 / IAM 15332 / KCTC 12090 / HTCC2559)</name>
    <dbReference type="NCBI Taxonomy" id="216432"/>
    <lineage>
        <taxon>Bacteria</taxon>
        <taxon>Pseudomonadati</taxon>
        <taxon>Bacteroidota</taxon>
        <taxon>Flavobacteriia</taxon>
        <taxon>Flavobacteriales</taxon>
        <taxon>Flavobacteriaceae</taxon>
        <taxon>Croceibacter</taxon>
    </lineage>
</organism>
<dbReference type="EMBL" id="CP002046">
    <property type="protein sequence ID" value="EAP87935.1"/>
    <property type="molecule type" value="Genomic_DNA"/>
</dbReference>
<keyword evidence="2" id="KW-1185">Reference proteome</keyword>
<protein>
    <recommendedName>
        <fullName evidence="3">Helix-turn-helix domain-containing protein</fullName>
    </recommendedName>
</protein>
<proteinExistence type="predicted"/>
<dbReference type="HOGENOM" id="CLU_3042521_0_0_10"/>
<accession>A3U6R8</accession>
<dbReference type="STRING" id="216432.CA2559_04230"/>
<dbReference type="Proteomes" id="UP000002297">
    <property type="component" value="Chromosome"/>
</dbReference>
<gene>
    <name evidence="1" type="ordered locus">CA2559_04230</name>
</gene>
<dbReference type="RefSeq" id="WP_013186611.1">
    <property type="nucleotide sequence ID" value="NC_014230.1"/>
</dbReference>
<evidence type="ECO:0008006" key="3">
    <source>
        <dbReference type="Google" id="ProtNLM"/>
    </source>
</evidence>
<dbReference type="KEGG" id="cat:CA2559_04230"/>
<evidence type="ECO:0000313" key="2">
    <source>
        <dbReference type="Proteomes" id="UP000002297"/>
    </source>
</evidence>
<sequence length="54" mass="6342">MKRLLTSKEVKELFGIKSDTTLIKMENEGYLKYKLRIGNKKMYCPVYIAKKLGQ</sequence>
<reference evidence="1 2" key="1">
    <citation type="journal article" date="2010" name="J. Bacteriol.">
        <title>The complete genome sequence of Croceibacter atlanticus HTCC2559T.</title>
        <authorList>
            <person name="Oh H.M."/>
            <person name="Kang I."/>
            <person name="Ferriera S."/>
            <person name="Giovannoni S.J."/>
            <person name="Cho J.C."/>
        </authorList>
    </citation>
    <scope>NUCLEOTIDE SEQUENCE [LARGE SCALE GENOMIC DNA]</scope>
    <source>
        <strain evidence="2">ATCC BAA-628 / HTCC2559 / KCTC 12090</strain>
    </source>
</reference>